<dbReference type="AlphaFoldDB" id="A0A8J3GGV6"/>
<protein>
    <recommendedName>
        <fullName evidence="1">DUF374 domain-containing protein</fullName>
    </recommendedName>
</protein>
<keyword evidence="3" id="KW-1185">Reference proteome</keyword>
<evidence type="ECO:0000313" key="2">
    <source>
        <dbReference type="EMBL" id="GHC67922.1"/>
    </source>
</evidence>
<evidence type="ECO:0000259" key="1">
    <source>
        <dbReference type="Pfam" id="PF04028"/>
    </source>
</evidence>
<dbReference type="RefSeq" id="WP_244636629.1">
    <property type="nucleotide sequence ID" value="NZ_BMZO01000003.1"/>
</dbReference>
<gene>
    <name evidence="2" type="ORF">GCM10010136_12470</name>
</gene>
<accession>A0A8J3GGV6</accession>
<organism evidence="2 3">
    <name type="scientific">Limoniibacter endophyticus</name>
    <dbReference type="NCBI Taxonomy" id="1565040"/>
    <lineage>
        <taxon>Bacteria</taxon>
        <taxon>Pseudomonadati</taxon>
        <taxon>Pseudomonadota</taxon>
        <taxon>Alphaproteobacteria</taxon>
        <taxon>Hyphomicrobiales</taxon>
        <taxon>Bartonellaceae</taxon>
        <taxon>Limoniibacter</taxon>
    </lineage>
</organism>
<evidence type="ECO:0000313" key="3">
    <source>
        <dbReference type="Proteomes" id="UP000641137"/>
    </source>
</evidence>
<reference evidence="2" key="2">
    <citation type="submission" date="2020-09" db="EMBL/GenBank/DDBJ databases">
        <authorList>
            <person name="Sun Q."/>
            <person name="Kim S."/>
        </authorList>
    </citation>
    <scope>NUCLEOTIDE SEQUENCE</scope>
    <source>
        <strain evidence="2">KCTC 42097</strain>
    </source>
</reference>
<comment type="caution">
    <text evidence="2">The sequence shown here is derived from an EMBL/GenBank/DDBJ whole genome shotgun (WGS) entry which is preliminary data.</text>
</comment>
<name>A0A8J3GGV6_9HYPH</name>
<dbReference type="InterPro" id="IPR007172">
    <property type="entry name" value="DUF374"/>
</dbReference>
<reference evidence="2" key="1">
    <citation type="journal article" date="2014" name="Int. J. Syst. Evol. Microbiol.">
        <title>Complete genome sequence of Corynebacterium casei LMG S-19264T (=DSM 44701T), isolated from a smear-ripened cheese.</title>
        <authorList>
            <consortium name="US DOE Joint Genome Institute (JGI-PGF)"/>
            <person name="Walter F."/>
            <person name="Albersmeier A."/>
            <person name="Kalinowski J."/>
            <person name="Ruckert C."/>
        </authorList>
    </citation>
    <scope>NUCLEOTIDE SEQUENCE</scope>
    <source>
        <strain evidence="2">KCTC 42097</strain>
    </source>
</reference>
<dbReference type="Pfam" id="PF04028">
    <property type="entry name" value="DUF374"/>
    <property type="match status" value="1"/>
</dbReference>
<proteinExistence type="predicted"/>
<feature type="domain" description="DUF374" evidence="1">
    <location>
        <begin position="92"/>
        <end position="164"/>
    </location>
</feature>
<dbReference type="Proteomes" id="UP000641137">
    <property type="component" value="Unassembled WGS sequence"/>
</dbReference>
<sequence>MNAPDLSPEDSGKKRKDTMLRRSWRAVRRPIAQSRVVKRALASIIYGFMELVMRTNKRVAGSSDLEAILKREAPGIITFWHGQHLLGASICPRGWPVTAMVSRSADAEMNALVMEKYDFQIARGSGGRGNANDRDKGGARALITLNRALDAGRNVAMIADISKGSVREAGLGIVTLAKLSGRPIWPVAIATSRRKVIEKTWDKTTLHLPFGRLGVIVGPSIRVDSDAGDVELANKQTELTIALNKATEEAYSLVDAKQ</sequence>
<dbReference type="EMBL" id="BMZO01000003">
    <property type="protein sequence ID" value="GHC67922.1"/>
    <property type="molecule type" value="Genomic_DNA"/>
</dbReference>